<proteinExistence type="inferred from homology"/>
<comment type="catalytic activity">
    <reaction evidence="11">
        <text>fluoride(in) = fluoride(out)</text>
        <dbReference type="Rhea" id="RHEA:76159"/>
        <dbReference type="ChEBI" id="CHEBI:17051"/>
    </reaction>
    <physiologicalReaction direction="left-to-right" evidence="11">
        <dbReference type="Rhea" id="RHEA:76160"/>
    </physiologicalReaction>
</comment>
<evidence type="ECO:0000256" key="2">
    <source>
        <dbReference type="ARBA" id="ARBA00022448"/>
    </source>
</evidence>
<name>A0A542EBZ8_9MICO</name>
<evidence type="ECO:0000313" key="14">
    <source>
        <dbReference type="EMBL" id="TQJ12806.1"/>
    </source>
</evidence>
<keyword evidence="4 13" id="KW-0812">Transmembrane</keyword>
<dbReference type="PANTHER" id="PTHR28259">
    <property type="entry name" value="FLUORIDE EXPORT PROTEIN 1-RELATED"/>
    <property type="match status" value="1"/>
</dbReference>
<dbReference type="GO" id="GO:0140114">
    <property type="term" value="P:cellular detoxification of fluoride"/>
    <property type="evidence" value="ECO:0007669"/>
    <property type="project" value="UniProtKB-UniRule"/>
</dbReference>
<comment type="caution">
    <text evidence="13">Lacks conserved residue(s) required for the propagation of feature annotation.</text>
</comment>
<evidence type="ECO:0000256" key="5">
    <source>
        <dbReference type="ARBA" id="ARBA00022723"/>
    </source>
</evidence>
<comment type="subcellular location">
    <subcellularLocation>
        <location evidence="1 13">Cell membrane</location>
        <topology evidence="1 13">Multi-pass membrane protein</topology>
    </subcellularLocation>
</comment>
<organism evidence="14 15">
    <name type="scientific">Yimella lutea</name>
    <dbReference type="NCBI Taxonomy" id="587872"/>
    <lineage>
        <taxon>Bacteria</taxon>
        <taxon>Bacillati</taxon>
        <taxon>Actinomycetota</taxon>
        <taxon>Actinomycetes</taxon>
        <taxon>Micrococcales</taxon>
        <taxon>Dermacoccaceae</taxon>
        <taxon>Yimella</taxon>
    </lineage>
</organism>
<sequence length="117" mass="11832">MMLWIALGGGTGALLRCVLDTWIAARVRVRVPVGTLVINLLGSFVLGLLVGHFGHASEATKVLGTGAMGGFTTFSAASVESARLLLAPKVHWAGVVHALGMVIGSVLVAALGLCVGG</sequence>
<evidence type="ECO:0000256" key="6">
    <source>
        <dbReference type="ARBA" id="ARBA00022989"/>
    </source>
</evidence>
<evidence type="ECO:0000256" key="3">
    <source>
        <dbReference type="ARBA" id="ARBA00022475"/>
    </source>
</evidence>
<dbReference type="Proteomes" id="UP000320806">
    <property type="component" value="Unassembled WGS sequence"/>
</dbReference>
<dbReference type="RefSeq" id="WP_205744709.1">
    <property type="nucleotide sequence ID" value="NZ_BAABCI010000004.1"/>
</dbReference>
<dbReference type="GO" id="GO:0062054">
    <property type="term" value="F:fluoride channel activity"/>
    <property type="evidence" value="ECO:0007669"/>
    <property type="project" value="UniProtKB-UniRule"/>
</dbReference>
<evidence type="ECO:0000256" key="8">
    <source>
        <dbReference type="ARBA" id="ARBA00023136"/>
    </source>
</evidence>
<evidence type="ECO:0000256" key="1">
    <source>
        <dbReference type="ARBA" id="ARBA00004651"/>
    </source>
</evidence>
<evidence type="ECO:0000256" key="11">
    <source>
        <dbReference type="ARBA" id="ARBA00035585"/>
    </source>
</evidence>
<dbReference type="InterPro" id="IPR003691">
    <property type="entry name" value="FluC"/>
</dbReference>
<gene>
    <name evidence="13" type="primary">fluC</name>
    <name evidence="13" type="synonym">crcB</name>
    <name evidence="14" type="ORF">FB459_0171</name>
</gene>
<dbReference type="EMBL" id="VFMO01000001">
    <property type="protein sequence ID" value="TQJ12806.1"/>
    <property type="molecule type" value="Genomic_DNA"/>
</dbReference>
<feature type="binding site" evidence="13">
    <location>
        <position position="72"/>
    </location>
    <ligand>
        <name>Na(+)</name>
        <dbReference type="ChEBI" id="CHEBI:29101"/>
        <note>structural</note>
    </ligand>
</feature>
<keyword evidence="3 13" id="KW-1003">Cell membrane</keyword>
<comment type="activity regulation">
    <text evidence="13">Na(+) is not transported, but it plays an essential structural role and its presence is essential for fluoride channel function.</text>
</comment>
<evidence type="ECO:0000256" key="4">
    <source>
        <dbReference type="ARBA" id="ARBA00022692"/>
    </source>
</evidence>
<dbReference type="PANTHER" id="PTHR28259:SF16">
    <property type="entry name" value="FLUORIDE-SPECIFIC ION CHANNEL FLUC 2"/>
    <property type="match status" value="1"/>
</dbReference>
<keyword evidence="2 13" id="KW-0813">Transport</keyword>
<keyword evidence="5 13" id="KW-0479">Metal-binding</keyword>
<protein>
    <recommendedName>
        <fullName evidence="13">Fluoride-specific ion channel FluC</fullName>
    </recommendedName>
</protein>
<dbReference type="GO" id="GO:0005886">
    <property type="term" value="C:plasma membrane"/>
    <property type="evidence" value="ECO:0007669"/>
    <property type="project" value="UniProtKB-SubCell"/>
</dbReference>
<reference evidence="14 15" key="1">
    <citation type="submission" date="2019-06" db="EMBL/GenBank/DDBJ databases">
        <title>Sequencing the genomes of 1000 actinobacteria strains.</title>
        <authorList>
            <person name="Klenk H.-P."/>
        </authorList>
    </citation>
    <scope>NUCLEOTIDE SEQUENCE [LARGE SCALE GENOMIC DNA]</scope>
    <source>
        <strain evidence="14 15">DSM 19828</strain>
    </source>
</reference>
<accession>A0A542EBZ8</accession>
<dbReference type="GO" id="GO:0046872">
    <property type="term" value="F:metal ion binding"/>
    <property type="evidence" value="ECO:0007669"/>
    <property type="project" value="UniProtKB-KW"/>
</dbReference>
<feature type="transmembrane region" description="Helical" evidence="13">
    <location>
        <begin position="91"/>
        <end position="115"/>
    </location>
</feature>
<dbReference type="AlphaFoldDB" id="A0A542EBZ8"/>
<evidence type="ECO:0000313" key="15">
    <source>
        <dbReference type="Proteomes" id="UP000320806"/>
    </source>
</evidence>
<dbReference type="Pfam" id="PF02537">
    <property type="entry name" value="CRCB"/>
    <property type="match status" value="1"/>
</dbReference>
<evidence type="ECO:0000256" key="9">
    <source>
        <dbReference type="ARBA" id="ARBA00023303"/>
    </source>
</evidence>
<feature type="binding site" evidence="13">
    <location>
        <position position="69"/>
    </location>
    <ligand>
        <name>Na(+)</name>
        <dbReference type="ChEBI" id="CHEBI:29101"/>
        <note>structural</note>
    </ligand>
</feature>
<keyword evidence="6 13" id="KW-1133">Transmembrane helix</keyword>
<dbReference type="HAMAP" id="MF_00454">
    <property type="entry name" value="FluC"/>
    <property type="match status" value="1"/>
</dbReference>
<keyword evidence="7 13" id="KW-0406">Ion transport</keyword>
<comment type="similarity">
    <text evidence="10 13">Belongs to the fluoride channel Fluc/FEX (TC 1.A.43) family.</text>
</comment>
<evidence type="ECO:0000256" key="13">
    <source>
        <dbReference type="HAMAP-Rule" id="MF_00454"/>
    </source>
</evidence>
<evidence type="ECO:0000256" key="12">
    <source>
        <dbReference type="ARBA" id="ARBA00049940"/>
    </source>
</evidence>
<evidence type="ECO:0000256" key="10">
    <source>
        <dbReference type="ARBA" id="ARBA00035120"/>
    </source>
</evidence>
<comment type="function">
    <text evidence="12 13">Fluoride-specific ion channel. Important for reducing fluoride concentration in the cell, thus reducing its toxicity.</text>
</comment>
<keyword evidence="9 13" id="KW-0407">Ion channel</keyword>
<keyword evidence="15" id="KW-1185">Reference proteome</keyword>
<comment type="caution">
    <text evidence="14">The sequence shown here is derived from an EMBL/GenBank/DDBJ whole genome shotgun (WGS) entry which is preliminary data.</text>
</comment>
<keyword evidence="13" id="KW-0915">Sodium</keyword>
<evidence type="ECO:0000256" key="7">
    <source>
        <dbReference type="ARBA" id="ARBA00023065"/>
    </source>
</evidence>
<keyword evidence="8 13" id="KW-0472">Membrane</keyword>
<feature type="transmembrane region" description="Helical" evidence="13">
    <location>
        <begin position="29"/>
        <end position="50"/>
    </location>
</feature>